<dbReference type="PROSITE" id="PS51192">
    <property type="entry name" value="HELICASE_ATP_BIND_1"/>
    <property type="match status" value="1"/>
</dbReference>
<keyword evidence="3" id="KW-0547">Nucleotide-binding</keyword>
<dbReference type="InterPro" id="IPR025202">
    <property type="entry name" value="PLD-like_dom"/>
</dbReference>
<dbReference type="EMBL" id="FRCZ01000001">
    <property type="protein sequence ID" value="SHM76265.1"/>
    <property type="molecule type" value="Genomic_DNA"/>
</dbReference>
<dbReference type="RefSeq" id="WP_073200251.1">
    <property type="nucleotide sequence ID" value="NZ_FRCZ01000001.1"/>
</dbReference>
<dbReference type="Pfam" id="PF13091">
    <property type="entry name" value="PLDc_2"/>
    <property type="match status" value="1"/>
</dbReference>
<evidence type="ECO:0000259" key="1">
    <source>
        <dbReference type="PROSITE" id="PS51192"/>
    </source>
</evidence>
<evidence type="ECO:0000313" key="4">
    <source>
        <dbReference type="Proteomes" id="UP000184184"/>
    </source>
</evidence>
<proteinExistence type="predicted"/>
<dbReference type="PANTHER" id="PTHR47396">
    <property type="entry name" value="TYPE I RESTRICTION ENZYME ECOKI R PROTEIN"/>
    <property type="match status" value="1"/>
</dbReference>
<dbReference type="Pfam" id="PF26350">
    <property type="entry name" value="DUF8090"/>
    <property type="match status" value="1"/>
</dbReference>
<dbReference type="InterPro" id="IPR058403">
    <property type="entry name" value="DUF8090"/>
</dbReference>
<keyword evidence="3" id="KW-0067">ATP-binding</keyword>
<dbReference type="GO" id="GO:0004386">
    <property type="term" value="F:helicase activity"/>
    <property type="evidence" value="ECO:0007669"/>
    <property type="project" value="UniProtKB-KW"/>
</dbReference>
<dbReference type="Gene3D" id="3.40.50.300">
    <property type="entry name" value="P-loop containing nucleotide triphosphate hydrolases"/>
    <property type="match status" value="2"/>
</dbReference>
<feature type="domain" description="Helicase ATP-binding" evidence="1">
    <location>
        <begin position="236"/>
        <end position="388"/>
    </location>
</feature>
<dbReference type="GO" id="GO:0005829">
    <property type="term" value="C:cytosol"/>
    <property type="evidence" value="ECO:0007669"/>
    <property type="project" value="TreeGrafter"/>
</dbReference>
<dbReference type="SMART" id="SM00487">
    <property type="entry name" value="DEXDc"/>
    <property type="match status" value="1"/>
</dbReference>
<name>A0A1M7LEA1_9BACI</name>
<dbReference type="InterPro" id="IPR050742">
    <property type="entry name" value="Helicase_Restrict-Modif_Enz"/>
</dbReference>
<dbReference type="SUPFAM" id="SSF56024">
    <property type="entry name" value="Phospholipase D/nuclease"/>
    <property type="match status" value="1"/>
</dbReference>
<dbReference type="Pfam" id="PF00271">
    <property type="entry name" value="Helicase_C"/>
    <property type="match status" value="1"/>
</dbReference>
<protein>
    <submittedName>
        <fullName evidence="3">Superfamily II DNA or RNA helicase</fullName>
    </submittedName>
</protein>
<organism evidence="3 4">
    <name type="scientific">Gracilibacillus kekensis</name>
    <dbReference type="NCBI Taxonomy" id="1027249"/>
    <lineage>
        <taxon>Bacteria</taxon>
        <taxon>Bacillati</taxon>
        <taxon>Bacillota</taxon>
        <taxon>Bacilli</taxon>
        <taxon>Bacillales</taxon>
        <taxon>Bacillaceae</taxon>
        <taxon>Gracilibacillus</taxon>
    </lineage>
</organism>
<dbReference type="OrthoDB" id="9802848at2"/>
<dbReference type="Proteomes" id="UP000184184">
    <property type="component" value="Unassembled WGS sequence"/>
</dbReference>
<dbReference type="InterPro" id="IPR027417">
    <property type="entry name" value="P-loop_NTPase"/>
</dbReference>
<dbReference type="Pfam" id="PF11907">
    <property type="entry name" value="DUF3427"/>
    <property type="match status" value="1"/>
</dbReference>
<dbReference type="SMART" id="SM00490">
    <property type="entry name" value="HELICc"/>
    <property type="match status" value="1"/>
</dbReference>
<dbReference type="InterPro" id="IPR021835">
    <property type="entry name" value="DUF3427"/>
</dbReference>
<dbReference type="Pfam" id="PF04851">
    <property type="entry name" value="ResIII"/>
    <property type="match status" value="1"/>
</dbReference>
<dbReference type="GO" id="GO:0016787">
    <property type="term" value="F:hydrolase activity"/>
    <property type="evidence" value="ECO:0007669"/>
    <property type="project" value="InterPro"/>
</dbReference>
<keyword evidence="3" id="KW-0347">Helicase</keyword>
<gene>
    <name evidence="3" type="ORF">SAMN05216179_1044</name>
</gene>
<keyword evidence="3" id="KW-0378">Hydrolase</keyword>
<accession>A0A1M7LEA1</accession>
<evidence type="ECO:0000259" key="2">
    <source>
        <dbReference type="PROSITE" id="PS51194"/>
    </source>
</evidence>
<evidence type="ECO:0000313" key="3">
    <source>
        <dbReference type="EMBL" id="SHM76265.1"/>
    </source>
</evidence>
<dbReference type="CDD" id="cd09204">
    <property type="entry name" value="PLDc_N_DEXD_b2"/>
    <property type="match status" value="1"/>
</dbReference>
<dbReference type="STRING" id="1027249.SAMN05216179_1044"/>
<dbReference type="PANTHER" id="PTHR47396:SF1">
    <property type="entry name" value="ATP-DEPENDENT HELICASE IRC3-RELATED"/>
    <property type="match status" value="1"/>
</dbReference>
<dbReference type="GO" id="GO:0005524">
    <property type="term" value="F:ATP binding"/>
    <property type="evidence" value="ECO:0007669"/>
    <property type="project" value="InterPro"/>
</dbReference>
<dbReference type="InterPro" id="IPR001650">
    <property type="entry name" value="Helicase_C-like"/>
</dbReference>
<dbReference type="PROSITE" id="PS51194">
    <property type="entry name" value="HELICASE_CTER"/>
    <property type="match status" value="1"/>
</dbReference>
<dbReference type="AlphaFoldDB" id="A0A1M7LEA1"/>
<reference evidence="3 4" key="1">
    <citation type="submission" date="2016-11" db="EMBL/GenBank/DDBJ databases">
        <authorList>
            <person name="Jaros S."/>
            <person name="Januszkiewicz K."/>
            <person name="Wedrychowicz H."/>
        </authorList>
    </citation>
    <scope>NUCLEOTIDE SEQUENCE [LARGE SCALE GENOMIC DNA]</scope>
    <source>
        <strain evidence="3 4">CGMCC 1.10681</strain>
    </source>
</reference>
<dbReference type="CDD" id="cd18799">
    <property type="entry name" value="SF2_C_EcoAI-like"/>
    <property type="match status" value="1"/>
</dbReference>
<feature type="domain" description="Helicase C-terminal" evidence="2">
    <location>
        <begin position="432"/>
        <end position="588"/>
    </location>
</feature>
<dbReference type="InterPro" id="IPR006935">
    <property type="entry name" value="Helicase/UvrB_N"/>
</dbReference>
<dbReference type="SUPFAM" id="SSF52540">
    <property type="entry name" value="P-loop containing nucleoside triphosphate hydrolases"/>
    <property type="match status" value="1"/>
</dbReference>
<keyword evidence="4" id="KW-1185">Reference proteome</keyword>
<dbReference type="InterPro" id="IPR014001">
    <property type="entry name" value="Helicase_ATP-bd"/>
</dbReference>
<dbReference type="CDD" id="cd18032">
    <property type="entry name" value="DEXHc_RE_I_III_res"/>
    <property type="match status" value="1"/>
</dbReference>
<sequence>MSNLINKLQQSYHKGLIDKYSNYNGKFKPELLLNNEQKKQNVLTSLIDELKNCQSFLFSVAFITESGLATLKSHLLDLHNKGVKGSILTSTYQYFNQPKIFRELLKLKNVDVRISDVEGFHSKGYIFQHEDYATLIVGSSNLSAHALQVNYEWNIKLTSHDNGELLDYFQMQFNELWNTSTPLTNEWINQYQETWEQLQPQKVAEMPSSYNSNKVENALTIEPNSMQVQALKGIEAIRNQNQDRALIISATGTGKTYLAAFDVRTVRPERMLFIVHREQILQKAKQDFMQLLGGNENDFGILSGSSKQIDRKYVFATVQTISKEDTLQQLDKDLFDYILIDESHRAGATSYQRIIDHFKPEFLLGMTATPERTDGYDLFKLFDYNIAYEIRLQEALEEDMLVPFHYYGVTDLEIDGEVKDVTTFNQLISDERVTRIIEKIDYYSHSSDKVRGLMFCSTKKEAKALSEHFNHRGIKTVALTGDDLQEVRQYQVNRLENGELDYIITVDIFNEGIDIPAINQVVMLRQTDSSIIFIQQLGRGLRKHATKEYLTVIDFIGNYQNNFLIPIALSGDNSQNKDSIRRKMIDTSYIKGTSTINFEAVAKERIYQSIQTANLMHMKVLKDAYQTLKMRIGRIPLLRDFYDHNSIDPTVIVDKKDNMLDFLQAMKEEVEAIPKHAQQILTFISKEVLPGKRKHEIILLQSLVKSGSLSKNTFIDMLVSKGLPVDDQTIQSIERICGLDFYTEADRKKYGNEPIVEVSGEGYTLCEKGKQYLNQSWFVQLIEDALYVAEKRSERFESKGSLKRLEKYSRKDVCKYLNWENDEHSTMYGYKTKHQTCPIFVTYHKKDDVEESVNYEDTFKSPEVLHWYTRSRRRKTSQEVIDIIEAEEKGIDIHVFVKKDDDEGNDFYYLGEAIPDQSSVEETKMAGKNGEELPVVTMDLHLQESVDQAIYDYLHEDIG</sequence>
<dbReference type="GO" id="GO:0003677">
    <property type="term" value="F:DNA binding"/>
    <property type="evidence" value="ECO:0007669"/>
    <property type="project" value="InterPro"/>
</dbReference>
<dbReference type="Gene3D" id="3.30.870.10">
    <property type="entry name" value="Endonuclease Chain A"/>
    <property type="match status" value="1"/>
</dbReference>